<evidence type="ECO:0000313" key="3">
    <source>
        <dbReference type="Proteomes" id="UP000198852"/>
    </source>
</evidence>
<feature type="transmembrane region" description="Helical" evidence="1">
    <location>
        <begin position="97"/>
        <end position="117"/>
    </location>
</feature>
<reference evidence="3" key="1">
    <citation type="submission" date="2016-10" db="EMBL/GenBank/DDBJ databases">
        <authorList>
            <person name="Varghese N."/>
            <person name="Submissions S."/>
        </authorList>
    </citation>
    <scope>NUCLEOTIDE SEQUENCE [LARGE SCALE GENOMIC DNA]</scope>
    <source>
        <strain evidence="3">DSM 44771</strain>
    </source>
</reference>
<evidence type="ECO:0008006" key="4">
    <source>
        <dbReference type="Google" id="ProtNLM"/>
    </source>
</evidence>
<keyword evidence="1" id="KW-0812">Transmembrane</keyword>
<keyword evidence="3" id="KW-1185">Reference proteome</keyword>
<organism evidence="2 3">
    <name type="scientific">Saccharopolyspora flava</name>
    <dbReference type="NCBI Taxonomy" id="95161"/>
    <lineage>
        <taxon>Bacteria</taxon>
        <taxon>Bacillati</taxon>
        <taxon>Actinomycetota</taxon>
        <taxon>Actinomycetes</taxon>
        <taxon>Pseudonocardiales</taxon>
        <taxon>Pseudonocardiaceae</taxon>
        <taxon>Saccharopolyspora</taxon>
    </lineage>
</organism>
<keyword evidence="1" id="KW-1133">Transmembrane helix</keyword>
<dbReference type="OrthoDB" id="5186135at2"/>
<name>A0A1I6T4Z8_9PSEU</name>
<sequence length="134" mass="15150">MSPESFDVRARLGEFSPRPRRKRVVLADRRGPHVPRVRVEVEEQTGALEGLVRDLVEKQLRVALLLSGIVAVVLLGLPLAFWLVPALGDVELFGLRLPWLLLGVLAYPFLVVIGLLYNRRAERNEEDFLGMLEE</sequence>
<protein>
    <recommendedName>
        <fullName evidence="4">Solute:sodium symporter small subunit</fullName>
    </recommendedName>
</protein>
<dbReference type="Proteomes" id="UP000198852">
    <property type="component" value="Unassembled WGS sequence"/>
</dbReference>
<dbReference type="AlphaFoldDB" id="A0A1I6T4Z8"/>
<keyword evidence="1" id="KW-0472">Membrane</keyword>
<feature type="transmembrane region" description="Helical" evidence="1">
    <location>
        <begin position="62"/>
        <end position="85"/>
    </location>
</feature>
<dbReference type="RefSeq" id="WP_093419435.1">
    <property type="nucleotide sequence ID" value="NZ_FOZX01000006.1"/>
</dbReference>
<proteinExistence type="predicted"/>
<dbReference type="STRING" id="95161.SAMN05660874_03646"/>
<dbReference type="EMBL" id="FOZX01000006">
    <property type="protein sequence ID" value="SFS84266.1"/>
    <property type="molecule type" value="Genomic_DNA"/>
</dbReference>
<accession>A0A1I6T4Z8</accession>
<evidence type="ECO:0000256" key="1">
    <source>
        <dbReference type="SAM" id="Phobius"/>
    </source>
</evidence>
<gene>
    <name evidence="2" type="ORF">SAMN05660874_03646</name>
</gene>
<evidence type="ECO:0000313" key="2">
    <source>
        <dbReference type="EMBL" id="SFS84266.1"/>
    </source>
</evidence>